<keyword evidence="2" id="KW-1015">Disulfide bond</keyword>
<evidence type="ECO:0000256" key="2">
    <source>
        <dbReference type="ARBA" id="ARBA00023157"/>
    </source>
</evidence>
<gene>
    <name evidence="6" type="ORF">Ae201684_013151</name>
</gene>
<dbReference type="VEuPathDB" id="FungiDB:AeMF1_011589"/>
<evidence type="ECO:0000256" key="4">
    <source>
        <dbReference type="SAM" id="Phobius"/>
    </source>
</evidence>
<dbReference type="Proteomes" id="UP000481153">
    <property type="component" value="Unassembled WGS sequence"/>
</dbReference>
<evidence type="ECO:0000256" key="1">
    <source>
        <dbReference type="ARBA" id="ARBA00022737"/>
    </source>
</evidence>
<organism evidence="6 7">
    <name type="scientific">Aphanomyces euteiches</name>
    <dbReference type="NCBI Taxonomy" id="100861"/>
    <lineage>
        <taxon>Eukaryota</taxon>
        <taxon>Sar</taxon>
        <taxon>Stramenopiles</taxon>
        <taxon>Oomycota</taxon>
        <taxon>Saprolegniomycetes</taxon>
        <taxon>Saprolegniales</taxon>
        <taxon>Verrucalvaceae</taxon>
        <taxon>Aphanomyces</taxon>
    </lineage>
</organism>
<feature type="transmembrane region" description="Helical" evidence="4">
    <location>
        <begin position="169"/>
        <end position="189"/>
    </location>
</feature>
<dbReference type="EMBL" id="VJMJ01000167">
    <property type="protein sequence ID" value="KAF0729174.1"/>
    <property type="molecule type" value="Genomic_DNA"/>
</dbReference>
<accession>A0A6G0WPA8</accession>
<keyword evidence="7" id="KW-1185">Reference proteome</keyword>
<feature type="transmembrane region" description="Helical" evidence="4">
    <location>
        <begin position="26"/>
        <end position="52"/>
    </location>
</feature>
<evidence type="ECO:0000256" key="3">
    <source>
        <dbReference type="ARBA" id="ARBA00023180"/>
    </source>
</evidence>
<dbReference type="InterPro" id="IPR032675">
    <property type="entry name" value="LRR_dom_sf"/>
</dbReference>
<dbReference type="Pfam" id="PF00066">
    <property type="entry name" value="Notch"/>
    <property type="match status" value="1"/>
</dbReference>
<dbReference type="SUPFAM" id="SSF52058">
    <property type="entry name" value="L domain-like"/>
    <property type="match status" value="1"/>
</dbReference>
<keyword evidence="4" id="KW-0812">Transmembrane</keyword>
<feature type="transmembrane region" description="Helical" evidence="4">
    <location>
        <begin position="72"/>
        <end position="92"/>
    </location>
</feature>
<feature type="transmembrane region" description="Helical" evidence="4">
    <location>
        <begin position="201"/>
        <end position="224"/>
    </location>
</feature>
<keyword evidence="3" id="KW-0325">Glycoprotein</keyword>
<keyword evidence="4" id="KW-1133">Transmembrane helix</keyword>
<dbReference type="AlphaFoldDB" id="A0A6G0WPA8"/>
<feature type="domain" description="LNR" evidence="5">
    <location>
        <begin position="567"/>
        <end position="609"/>
    </location>
</feature>
<protein>
    <recommendedName>
        <fullName evidence="5">LNR domain-containing protein</fullName>
    </recommendedName>
</protein>
<sequence>MQIAVRPPSSSSSVALKSDAFLARKWPWLVILFFAMAKHTIIAVYMTIQGILNITQDGAQKRAGYIYNPNNVAIVFFFFSSLHVGSMLRTGWKVHAKATWPQRRRPLKAKKRQVHPTKTSPAVGRSPNSFLFSTSSSQTWTILFNLVEIAGQSYEAVDFAAKVPDRTVVGLYLFMVVLHALLTPLLYIFRHSVAKFVVTNILLSWISLSLSCLIHLFALLVPLLHYKFVNSNLSKDPAWLTKFNNYVQHNSVQSSVDFAAKIVVQLGSLVTVWRLEDFAATFVAMPLDHQRTASLAALKPTAPSKFIHFSLTTYLKGSVFWGVVLFISLIQALWIRQPCPPTCQAALMNLWDSTCQCMLVHVNCVQTNSQDVDSALEGSQLGSNLFGILVSQCDLVDGIPTATLAQFPALRYISVQFTKTKAWNGRLPKTIMFFTAAYNAFAAIPDILQHEIPPSLVILRFAHQPMATPLEIPNVWKVAGRLDVANVSLSPSINLTGFGLVTLVVSGNHLSRLPPSIPTTTSIRSLDISNNAIHDVPWAMIDSGTSILHCGNALDDVNHQERLQMYQTSLVKSCAPSCAPQCFPYMVGNCNCDLACYNAACGFDGGDCRAFELHPSS</sequence>
<name>A0A6G0WPA8_9STRA</name>
<dbReference type="Gene3D" id="3.30.300.320">
    <property type="match status" value="1"/>
</dbReference>
<reference evidence="6 7" key="1">
    <citation type="submission" date="2019-07" db="EMBL/GenBank/DDBJ databases">
        <title>Genomics analysis of Aphanomyces spp. identifies a new class of oomycete effector associated with host adaptation.</title>
        <authorList>
            <person name="Gaulin E."/>
        </authorList>
    </citation>
    <scope>NUCLEOTIDE SEQUENCE [LARGE SCALE GENOMIC DNA]</scope>
    <source>
        <strain evidence="6 7">ATCC 201684</strain>
    </source>
</reference>
<comment type="caution">
    <text evidence="6">The sequence shown here is derived from an EMBL/GenBank/DDBJ whole genome shotgun (WGS) entry which is preliminary data.</text>
</comment>
<dbReference type="SMART" id="SM00004">
    <property type="entry name" value="NL"/>
    <property type="match status" value="1"/>
</dbReference>
<evidence type="ECO:0000313" key="6">
    <source>
        <dbReference type="EMBL" id="KAF0729174.1"/>
    </source>
</evidence>
<evidence type="ECO:0000313" key="7">
    <source>
        <dbReference type="Proteomes" id="UP000481153"/>
    </source>
</evidence>
<evidence type="ECO:0000259" key="5">
    <source>
        <dbReference type="SMART" id="SM00004"/>
    </source>
</evidence>
<proteinExistence type="predicted"/>
<dbReference type="InterPro" id="IPR000800">
    <property type="entry name" value="Notch_dom"/>
</dbReference>
<keyword evidence="1" id="KW-0677">Repeat</keyword>
<dbReference type="Gene3D" id="3.80.10.10">
    <property type="entry name" value="Ribonuclease Inhibitor"/>
    <property type="match status" value="1"/>
</dbReference>
<keyword evidence="4" id="KW-0472">Membrane</keyword>